<reference evidence="1" key="1">
    <citation type="submission" date="2020-08" db="EMBL/GenBank/DDBJ databases">
        <title>Multicomponent nature underlies the extraordinary mechanical properties of spider dragline silk.</title>
        <authorList>
            <person name="Kono N."/>
            <person name="Nakamura H."/>
            <person name="Mori M."/>
            <person name="Yoshida Y."/>
            <person name="Ohtoshi R."/>
            <person name="Malay A.D."/>
            <person name="Moran D.A.P."/>
            <person name="Tomita M."/>
            <person name="Numata K."/>
            <person name="Arakawa K."/>
        </authorList>
    </citation>
    <scope>NUCLEOTIDE SEQUENCE</scope>
</reference>
<comment type="caution">
    <text evidence="1">The sequence shown here is derived from an EMBL/GenBank/DDBJ whole genome shotgun (WGS) entry which is preliminary data.</text>
</comment>
<evidence type="ECO:0000313" key="1">
    <source>
        <dbReference type="EMBL" id="GFS29303.1"/>
    </source>
</evidence>
<proteinExistence type="predicted"/>
<dbReference type="AlphaFoldDB" id="A0A8X6JQC7"/>
<sequence length="110" mass="12272">MLDGLPRNSSSLDPHWTNFAGTTQVEKYRFYPLLIVRWCFPKPFARTLMLYLPLTPDGGEDGVGHSAHTQKPFYGTKKGFDPVKASVGVNSEVLIKKSLLFPGVCEMIRG</sequence>
<dbReference type="Proteomes" id="UP000886998">
    <property type="component" value="Unassembled WGS sequence"/>
</dbReference>
<dbReference type="EMBL" id="BMAV01023999">
    <property type="protein sequence ID" value="GFS29303.1"/>
    <property type="molecule type" value="Genomic_DNA"/>
</dbReference>
<accession>A0A8X6JQC7</accession>
<gene>
    <name evidence="1" type="ORF">TNIN_484101</name>
</gene>
<organism evidence="1 2">
    <name type="scientific">Trichonephila inaurata madagascariensis</name>
    <dbReference type="NCBI Taxonomy" id="2747483"/>
    <lineage>
        <taxon>Eukaryota</taxon>
        <taxon>Metazoa</taxon>
        <taxon>Ecdysozoa</taxon>
        <taxon>Arthropoda</taxon>
        <taxon>Chelicerata</taxon>
        <taxon>Arachnida</taxon>
        <taxon>Araneae</taxon>
        <taxon>Araneomorphae</taxon>
        <taxon>Entelegynae</taxon>
        <taxon>Araneoidea</taxon>
        <taxon>Nephilidae</taxon>
        <taxon>Trichonephila</taxon>
        <taxon>Trichonephila inaurata</taxon>
    </lineage>
</organism>
<keyword evidence="2" id="KW-1185">Reference proteome</keyword>
<name>A0A8X6JQC7_9ARAC</name>
<evidence type="ECO:0000313" key="2">
    <source>
        <dbReference type="Proteomes" id="UP000886998"/>
    </source>
</evidence>
<protein>
    <submittedName>
        <fullName evidence="1">Uncharacterized protein</fullName>
    </submittedName>
</protein>